<comment type="similarity">
    <text evidence="1 4">Belongs to the UDP-glycosyltransferase family.</text>
</comment>
<proteinExistence type="inferred from homology"/>
<dbReference type="SUPFAM" id="SSF53756">
    <property type="entry name" value="UDP-Glycosyltransferase/glycogen phosphorylase"/>
    <property type="match status" value="1"/>
</dbReference>
<dbReference type="GO" id="GO:0035251">
    <property type="term" value="F:UDP-glucosyltransferase activity"/>
    <property type="evidence" value="ECO:0007669"/>
    <property type="project" value="TreeGrafter"/>
</dbReference>
<keyword evidence="3 4" id="KW-0808">Transferase</keyword>
<dbReference type="EMBL" id="KE346312">
    <property type="protein sequence ID" value="EXC32740.1"/>
    <property type="molecule type" value="Genomic_DNA"/>
</dbReference>
<feature type="domain" description="Glycosyltransferase N-terminal" evidence="6">
    <location>
        <begin position="7"/>
        <end position="247"/>
    </location>
</feature>
<dbReference type="OrthoDB" id="5835829at2759"/>
<keyword evidence="2 4" id="KW-0328">Glycosyltransferase</keyword>
<dbReference type="Proteomes" id="UP000030645">
    <property type="component" value="Unassembled WGS sequence"/>
</dbReference>
<evidence type="ECO:0000259" key="6">
    <source>
        <dbReference type="Pfam" id="PF26168"/>
    </source>
</evidence>
<dbReference type="KEGG" id="mnt:21402771"/>
<dbReference type="PANTHER" id="PTHR48047:SF185">
    <property type="entry name" value="GLYCOSYLTRANSFERASE"/>
    <property type="match status" value="1"/>
</dbReference>
<name>W9S9X4_9ROSA</name>
<dbReference type="CDD" id="cd03784">
    <property type="entry name" value="GT1_Gtf-like"/>
    <property type="match status" value="1"/>
</dbReference>
<accession>W9S9X4</accession>
<dbReference type="Pfam" id="PF00201">
    <property type="entry name" value="UDPGT"/>
    <property type="match status" value="1"/>
</dbReference>
<evidence type="ECO:0000256" key="3">
    <source>
        <dbReference type="ARBA" id="ARBA00022679"/>
    </source>
</evidence>
<dbReference type="InterPro" id="IPR035595">
    <property type="entry name" value="UDP_glycos_trans_CS"/>
</dbReference>
<evidence type="ECO:0000256" key="2">
    <source>
        <dbReference type="ARBA" id="ARBA00022676"/>
    </source>
</evidence>
<evidence type="ECO:0000313" key="8">
    <source>
        <dbReference type="Proteomes" id="UP000030645"/>
    </source>
</evidence>
<dbReference type="EC" id="2.4.1.-" evidence="5"/>
<organism evidence="7 8">
    <name type="scientific">Morus notabilis</name>
    <dbReference type="NCBI Taxonomy" id="981085"/>
    <lineage>
        <taxon>Eukaryota</taxon>
        <taxon>Viridiplantae</taxon>
        <taxon>Streptophyta</taxon>
        <taxon>Embryophyta</taxon>
        <taxon>Tracheophyta</taxon>
        <taxon>Spermatophyta</taxon>
        <taxon>Magnoliopsida</taxon>
        <taxon>eudicotyledons</taxon>
        <taxon>Gunneridae</taxon>
        <taxon>Pentapetalae</taxon>
        <taxon>rosids</taxon>
        <taxon>fabids</taxon>
        <taxon>Rosales</taxon>
        <taxon>Moraceae</taxon>
        <taxon>Moreae</taxon>
        <taxon>Morus</taxon>
    </lineage>
</organism>
<evidence type="ECO:0000256" key="5">
    <source>
        <dbReference type="RuleBase" id="RU362057"/>
    </source>
</evidence>
<evidence type="ECO:0000256" key="1">
    <source>
        <dbReference type="ARBA" id="ARBA00009995"/>
    </source>
</evidence>
<sequence>MASKPHIVIFPFMAQGHTIPLLDLSKALSRRGLKVTIITTPSNASSITPYISRHSKIHLIEIPFPKIEGLPNGCENLSQTSSPDHLLIFLNATKLLREPLGTTLKDLCGHDDPPSCVVSDSFLGWTNALCRSLGIPRLVFNGMGVFAMAVRKALSMHQTHKCAKDDGDIVHVKGVEISFDLFRRDLPRSLRVMDCRISEFFLEAERSDLGSFGVIANSFVELEKDYVLSLESLYGNNGTRTFCVGPLFLYEQIDKNGIGLNGPDPSSKWADLLNQRAQENSVLYVSFGSQANLCDEQLDELAYGLDLSGEDYIWVVRSKTWSNPTNVIGGETRGLIVREWVDQKWVLAHWAVGGFLSHCGWNSVLESMANGVPILGWPMQAEQHLNAKYLVEELKVGIGLESCWARDGRVVGREEISRGVKELMRGVRGKQARERAIELGRIAKKAVQVGGSSYKELKEIIELICNGKTGDDSINKISRRCSK</sequence>
<evidence type="ECO:0000256" key="4">
    <source>
        <dbReference type="RuleBase" id="RU003718"/>
    </source>
</evidence>
<dbReference type="PROSITE" id="PS00375">
    <property type="entry name" value="UDPGT"/>
    <property type="match status" value="1"/>
</dbReference>
<dbReference type="InterPro" id="IPR058980">
    <property type="entry name" value="Glyco_transf_N"/>
</dbReference>
<reference evidence="8" key="1">
    <citation type="submission" date="2013-01" db="EMBL/GenBank/DDBJ databases">
        <title>Draft Genome Sequence of a Mulberry Tree, Morus notabilis C.K. Schneid.</title>
        <authorList>
            <person name="He N."/>
            <person name="Zhao S."/>
        </authorList>
    </citation>
    <scope>NUCLEOTIDE SEQUENCE</scope>
</reference>
<dbReference type="eggNOG" id="KOG1192">
    <property type="taxonomic scope" value="Eukaryota"/>
</dbReference>
<dbReference type="PANTHER" id="PTHR48047">
    <property type="entry name" value="GLYCOSYLTRANSFERASE"/>
    <property type="match status" value="1"/>
</dbReference>
<protein>
    <recommendedName>
        <fullName evidence="5">Glycosyltransferase</fullName>
        <ecNumber evidence="5">2.4.1.-</ecNumber>
    </recommendedName>
</protein>
<dbReference type="FunFam" id="3.40.50.2000:FF:000060">
    <property type="entry name" value="Glycosyltransferase"/>
    <property type="match status" value="1"/>
</dbReference>
<dbReference type="InterPro" id="IPR002213">
    <property type="entry name" value="UDP_glucos_trans"/>
</dbReference>
<evidence type="ECO:0000313" key="7">
    <source>
        <dbReference type="EMBL" id="EXC32740.1"/>
    </source>
</evidence>
<dbReference type="Gene3D" id="3.40.50.2000">
    <property type="entry name" value="Glycogen Phosphorylase B"/>
    <property type="match status" value="2"/>
</dbReference>
<keyword evidence="8" id="KW-1185">Reference proteome</keyword>
<dbReference type="Pfam" id="PF26168">
    <property type="entry name" value="Glyco_transf_N"/>
    <property type="match status" value="1"/>
</dbReference>
<dbReference type="AlphaFoldDB" id="W9S9X4"/>
<gene>
    <name evidence="7" type="ORF">L484_019853</name>
</gene>